<evidence type="ECO:0000313" key="3">
    <source>
        <dbReference type="EMBL" id="TQS82891.1"/>
    </source>
</evidence>
<comment type="caution">
    <text evidence="3">The sequence shown here is derived from an EMBL/GenBank/DDBJ whole genome shotgun (WGS) entry which is preliminary data.</text>
</comment>
<feature type="transmembrane region" description="Helical" evidence="1">
    <location>
        <begin position="7"/>
        <end position="26"/>
    </location>
</feature>
<keyword evidence="1" id="KW-0472">Membrane</keyword>
<protein>
    <recommendedName>
        <fullName evidence="2">Metallo-beta-lactamase domain-containing protein</fullName>
    </recommendedName>
</protein>
<name>A0A8J8TDJ8_9ARCH</name>
<dbReference type="Pfam" id="PF00753">
    <property type="entry name" value="Lactamase_B"/>
    <property type="match status" value="1"/>
</dbReference>
<dbReference type="SMART" id="SM00849">
    <property type="entry name" value="Lactamase_B"/>
    <property type="match status" value="1"/>
</dbReference>
<keyword evidence="1" id="KW-0812">Transmembrane</keyword>
<dbReference type="Gene3D" id="3.60.15.10">
    <property type="entry name" value="Ribonuclease Z/Hydroxyacylglutathione hydrolase-like"/>
    <property type="match status" value="1"/>
</dbReference>
<dbReference type="InterPro" id="IPR052159">
    <property type="entry name" value="Competence_DNA_uptake"/>
</dbReference>
<keyword evidence="1" id="KW-1133">Transmembrane helix</keyword>
<feature type="domain" description="Metallo-beta-lactamase" evidence="2">
    <location>
        <begin position="252"/>
        <end position="455"/>
    </location>
</feature>
<dbReference type="PANTHER" id="PTHR30619:SF1">
    <property type="entry name" value="RECOMBINATION PROTEIN 2"/>
    <property type="match status" value="1"/>
</dbReference>
<gene>
    <name evidence="3" type="ORF">A3207_02805</name>
</gene>
<dbReference type="Proteomes" id="UP000752814">
    <property type="component" value="Unassembled WGS sequence"/>
</dbReference>
<sequence>MSKSAKGIIAIIIILLVICILVYPALSDEVSDNEGSKEYEVTFINGNAEYFRINIDPAHPTIGNNMPSAPSSENGMIFVGWNTKTDGSGNNVTSDTQINKDITVFAVWTIEEENDRTGFTSTSSQSYKIDDKTVEIVLGDLYPIPKVEEVTVIVYDPETGKQCRGSLGGSEYTLSFDNVRVSFQDTDNDGLMDSNEKLTFEADNGLTAGIWNIELDYENYKNGNNQFHFHIFENGEESYPENVRVNFLDVGQADSALIFTSDNKTILIDAGVPLNKKTEYAPKLIEQLKNYHVEKIDAMILTHPDYDHIAGAEAVLDEYDVLSVYMCKKTAKSATYTNLLSAIDQEGCEKHIGDFSAGDYLNLSTTENFRVLSVDSKTKNDTNSASIVIRMSCESHSFLFTGDAPDNVEMEMLQSYSDELDTDILKVGHHGSKSSSSSDFLQAVTPSISVISCGKDNSYGHPHEEALERLNTYSEEVVRIDISGAYSYTSSGKIID</sequence>
<reference evidence="3" key="1">
    <citation type="submission" date="2016-03" db="EMBL/GenBank/DDBJ databases">
        <authorList>
            <person name="Borrel G."/>
            <person name="Mccann A."/>
            <person name="O'Toole P.W."/>
        </authorList>
    </citation>
    <scope>NUCLEOTIDE SEQUENCE</scope>
    <source>
        <strain evidence="3">183</strain>
    </source>
</reference>
<dbReference type="InterPro" id="IPR001279">
    <property type="entry name" value="Metallo-B-lactamas"/>
</dbReference>
<dbReference type="SUPFAM" id="SSF56281">
    <property type="entry name" value="Metallo-hydrolase/oxidoreductase"/>
    <property type="match status" value="1"/>
</dbReference>
<dbReference type="Gene3D" id="2.60.40.4270">
    <property type="entry name" value="Listeria-Bacteroides repeat domain"/>
    <property type="match status" value="1"/>
</dbReference>
<dbReference type="RefSeq" id="WP_400203894.1">
    <property type="nucleotide sequence ID" value="NZ_CAYAYF010000019.1"/>
</dbReference>
<dbReference type="CDD" id="cd07731">
    <property type="entry name" value="ComA-like_MBL-fold"/>
    <property type="match status" value="1"/>
</dbReference>
<dbReference type="EMBL" id="LVVT01000014">
    <property type="protein sequence ID" value="TQS82891.1"/>
    <property type="molecule type" value="Genomic_DNA"/>
</dbReference>
<dbReference type="InterPro" id="IPR042229">
    <property type="entry name" value="Listeria/Bacterioides_rpt_sf"/>
</dbReference>
<evidence type="ECO:0000313" key="4">
    <source>
        <dbReference type="Proteomes" id="UP000752814"/>
    </source>
</evidence>
<dbReference type="PANTHER" id="PTHR30619">
    <property type="entry name" value="DNA INTERNALIZATION/COMPETENCE PROTEIN COMEC/REC2"/>
    <property type="match status" value="1"/>
</dbReference>
<dbReference type="InterPro" id="IPR035681">
    <property type="entry name" value="ComA-like_MBL"/>
</dbReference>
<organism evidence="3 4">
    <name type="scientific">Candidatus Methanomassiliicoccus intestinalis</name>
    <dbReference type="NCBI Taxonomy" id="1406512"/>
    <lineage>
        <taxon>Archaea</taxon>
        <taxon>Methanobacteriati</taxon>
        <taxon>Thermoplasmatota</taxon>
        <taxon>Thermoplasmata</taxon>
        <taxon>Methanomassiliicoccales</taxon>
        <taxon>Methanomassiliicoccaceae</taxon>
        <taxon>Methanomassiliicoccus</taxon>
    </lineage>
</organism>
<evidence type="ECO:0000259" key="2">
    <source>
        <dbReference type="SMART" id="SM00849"/>
    </source>
</evidence>
<evidence type="ECO:0000256" key="1">
    <source>
        <dbReference type="SAM" id="Phobius"/>
    </source>
</evidence>
<dbReference type="AlphaFoldDB" id="A0A8J8TDJ8"/>
<dbReference type="InterPro" id="IPR036866">
    <property type="entry name" value="RibonucZ/Hydroxyglut_hydro"/>
</dbReference>
<accession>A0A8J8TDJ8</accession>
<proteinExistence type="predicted"/>